<protein>
    <submittedName>
        <fullName evidence="1">Uncharacterized protein</fullName>
    </submittedName>
</protein>
<accession>A0ACC1MTG3</accession>
<dbReference type="Proteomes" id="UP001143910">
    <property type="component" value="Unassembled WGS sequence"/>
</dbReference>
<evidence type="ECO:0000313" key="2">
    <source>
        <dbReference type="Proteomes" id="UP001143910"/>
    </source>
</evidence>
<gene>
    <name evidence="1" type="ORF">NQ176_g8604</name>
</gene>
<name>A0ACC1MTG3_9HYPO</name>
<sequence length="674" mass="75456">MPSKAVRLATVDEANAAALGAEPSASHDSASDSISIQVTLLSFSKAVDNDPEPDDDLHDSMDGTAEGVNDNANDNGGQEDQDLEQQSINQDVSVDDIAINLSDENSPDDVGGENNLYDYFMFFGWLEQIYTTAIQGSEQIAICDAQLIRRDQIKFAFWEQMKKPTKLLHDLAFELFDRYGRLNQKYYRHSFKRGSSVWGRELDHGDILLIDSITVISPKRRRGLGTRVIEALLDKTRKKTRNFVALVAPSYLTRKFNYREGDRISEYEAVSKQFFRSLGFRRVGTSSWFAFVDDPAHPSRQLEASDDWDEPPRLHAPSSIFDTSPAVFAIIQRSSHLTDRACLRLLQTKLSRNVQDASWSSTDEKGNNLLHVAAVKSKLAVVEYLLSRRPDLATMRNREGDTPLEALQARLESSRTVAFFGNDLTLLYSDSFTGFDQDSIACIGALSKTDVFDIRQISQDEINGDFYSTHKHGPVVRRRNIIHHSLRMKYGCTCGSCIGGFLSPRMALALICYAEDVHEYLSSSCLPTNGEEWVSGHEHELRFLSLSVQQSLKTNHTMRQGLVSTCSHIASCLEAKVIPNESNVLTSFKAETGKDNPTIAAYCEQGGTVGAVARMVFEGAMDQDEWCGDGFLQMCLEGELEELVECRNDHEFIFVARMCGYDVPVDDGEDWDDI</sequence>
<comment type="caution">
    <text evidence="1">The sequence shown here is derived from an EMBL/GenBank/DDBJ whole genome shotgun (WGS) entry which is preliminary data.</text>
</comment>
<organism evidence="1 2">
    <name type="scientific">Zarea fungicola</name>
    <dbReference type="NCBI Taxonomy" id="93591"/>
    <lineage>
        <taxon>Eukaryota</taxon>
        <taxon>Fungi</taxon>
        <taxon>Dikarya</taxon>
        <taxon>Ascomycota</taxon>
        <taxon>Pezizomycotina</taxon>
        <taxon>Sordariomycetes</taxon>
        <taxon>Hypocreomycetidae</taxon>
        <taxon>Hypocreales</taxon>
        <taxon>Cordycipitaceae</taxon>
        <taxon>Zarea</taxon>
    </lineage>
</organism>
<keyword evidence="2" id="KW-1185">Reference proteome</keyword>
<proteinExistence type="predicted"/>
<reference evidence="1" key="1">
    <citation type="submission" date="2022-08" db="EMBL/GenBank/DDBJ databases">
        <title>Genome Sequence of Lecanicillium fungicola.</title>
        <authorList>
            <person name="Buettner E."/>
        </authorList>
    </citation>
    <scope>NUCLEOTIDE SEQUENCE</scope>
    <source>
        <strain evidence="1">Babe33</strain>
    </source>
</reference>
<evidence type="ECO:0000313" key="1">
    <source>
        <dbReference type="EMBL" id="KAJ2969551.1"/>
    </source>
</evidence>
<dbReference type="EMBL" id="JANJQO010001720">
    <property type="protein sequence ID" value="KAJ2969551.1"/>
    <property type="molecule type" value="Genomic_DNA"/>
</dbReference>